<keyword evidence="2" id="KW-0596">Phosphopantetheine</keyword>
<protein>
    <submittedName>
        <fullName evidence="5">Amino acid adenylation domain-containing protein</fullName>
    </submittedName>
</protein>
<dbReference type="Gene3D" id="3.40.50.980">
    <property type="match status" value="2"/>
</dbReference>
<evidence type="ECO:0000313" key="6">
    <source>
        <dbReference type="Proteomes" id="UP000515806"/>
    </source>
</evidence>
<dbReference type="PRINTS" id="PR00154">
    <property type="entry name" value="AMPBINDING"/>
</dbReference>
<dbReference type="NCBIfam" id="TIGR01733">
    <property type="entry name" value="AA-adenyl-dom"/>
    <property type="match status" value="1"/>
</dbReference>
<dbReference type="Gene3D" id="2.30.38.10">
    <property type="entry name" value="Luciferase, Domain 3"/>
    <property type="match status" value="1"/>
</dbReference>
<dbReference type="InterPro" id="IPR010071">
    <property type="entry name" value="AA_adenyl_dom"/>
</dbReference>
<dbReference type="InterPro" id="IPR020459">
    <property type="entry name" value="AMP-binding"/>
</dbReference>
<feature type="domain" description="Carrier" evidence="4">
    <location>
        <begin position="882"/>
        <end position="957"/>
    </location>
</feature>
<keyword evidence="3" id="KW-0597">Phosphoprotein</keyword>
<keyword evidence="6" id="KW-1185">Reference proteome</keyword>
<dbReference type="PROSITE" id="PS00455">
    <property type="entry name" value="AMP_BINDING"/>
    <property type="match status" value="1"/>
</dbReference>
<comment type="cofactor">
    <cofactor evidence="1">
        <name>pantetheine 4'-phosphate</name>
        <dbReference type="ChEBI" id="CHEBI:47942"/>
    </cofactor>
</comment>
<dbReference type="GO" id="GO:0005737">
    <property type="term" value="C:cytoplasm"/>
    <property type="evidence" value="ECO:0007669"/>
    <property type="project" value="TreeGrafter"/>
</dbReference>
<dbReference type="GO" id="GO:0043041">
    <property type="term" value="P:amino acid activation for nonribosomal peptide biosynthetic process"/>
    <property type="evidence" value="ECO:0007669"/>
    <property type="project" value="TreeGrafter"/>
</dbReference>
<dbReference type="InterPro" id="IPR006162">
    <property type="entry name" value="Ppantetheine_attach_site"/>
</dbReference>
<dbReference type="InterPro" id="IPR020845">
    <property type="entry name" value="AMP-binding_CS"/>
</dbReference>
<dbReference type="Pfam" id="PF13193">
    <property type="entry name" value="AMP-binding_C"/>
    <property type="match status" value="1"/>
</dbReference>
<dbReference type="RefSeq" id="WP_187594389.1">
    <property type="nucleotide sequence ID" value="NZ_CP060723.1"/>
</dbReference>
<evidence type="ECO:0000313" key="5">
    <source>
        <dbReference type="EMBL" id="QNN43934.1"/>
    </source>
</evidence>
<dbReference type="PANTHER" id="PTHR45527">
    <property type="entry name" value="NONRIBOSOMAL PEPTIDE SYNTHETASE"/>
    <property type="match status" value="1"/>
</dbReference>
<dbReference type="InterPro" id="IPR025110">
    <property type="entry name" value="AMP-bd_C"/>
</dbReference>
<dbReference type="Gene3D" id="3.30.559.10">
    <property type="entry name" value="Chloramphenicol acetyltransferase-like domain"/>
    <property type="match status" value="1"/>
</dbReference>
<dbReference type="GO" id="GO:0044550">
    <property type="term" value="P:secondary metabolite biosynthetic process"/>
    <property type="evidence" value="ECO:0007669"/>
    <property type="project" value="TreeGrafter"/>
</dbReference>
<dbReference type="CDD" id="cd19531">
    <property type="entry name" value="LCL_NRPS-like"/>
    <property type="match status" value="1"/>
</dbReference>
<dbReference type="Gene3D" id="1.10.1200.10">
    <property type="entry name" value="ACP-like"/>
    <property type="match status" value="1"/>
</dbReference>
<dbReference type="GO" id="GO:0003824">
    <property type="term" value="F:catalytic activity"/>
    <property type="evidence" value="ECO:0007669"/>
    <property type="project" value="InterPro"/>
</dbReference>
<reference evidence="5 6" key="1">
    <citation type="submission" date="2020-08" db="EMBL/GenBank/DDBJ databases">
        <title>Genome sequence of Pedobacter roseus KACC 11594T.</title>
        <authorList>
            <person name="Hyun D.-W."/>
            <person name="Bae J.-W."/>
        </authorList>
    </citation>
    <scope>NUCLEOTIDE SEQUENCE [LARGE SCALE GENOMIC DNA]</scope>
    <source>
        <strain evidence="5 6">KACC 11594</strain>
    </source>
</reference>
<dbReference type="SUPFAM" id="SSF52777">
    <property type="entry name" value="CoA-dependent acyltransferases"/>
    <property type="match status" value="2"/>
</dbReference>
<dbReference type="PANTHER" id="PTHR45527:SF1">
    <property type="entry name" value="FATTY ACID SYNTHASE"/>
    <property type="match status" value="1"/>
</dbReference>
<evidence type="ECO:0000256" key="2">
    <source>
        <dbReference type="ARBA" id="ARBA00022450"/>
    </source>
</evidence>
<dbReference type="Proteomes" id="UP000515806">
    <property type="component" value="Chromosome"/>
</dbReference>
<dbReference type="Pfam" id="PF00668">
    <property type="entry name" value="Condensation"/>
    <property type="match status" value="1"/>
</dbReference>
<dbReference type="InterPro" id="IPR036736">
    <property type="entry name" value="ACP-like_sf"/>
</dbReference>
<dbReference type="KEGG" id="proe:H9L23_07600"/>
<sequence>MVVELDFLGLSLVESDHRGSGRDAVDGLIELDFGTSFDLSSGPLLRAHLYRTGDDEWVFTYVMHHIISDGWSMGILVRELLDLYNGEVTGIPADLPVLGIQYRDYAAWEQSNLSGDVYAGHRDYWLDQLSGDLPVLDLWSDRPRPAVKTYTGGVVHCILDRELSDSLRSLCHQSGSTLFMGLLSVVNILLYRYSGQDDIIVGTPMAGREHPDLEGQIGFYVNTLALRTRLSGSKSFREVLGDVRGVCLDAYEHQAYPFDKLVEELGLQRDMSRNPLFDVAVVLQNTEAVLERNFNGLLVSKYGTKEYQISKFDLTFTFFEVDGGIALNIEYNSDLYDITSIERMSGHFCLLLDQLLTSPDGALGEADYIGQAERDVLLGEFNATSTAFPSKQTIVDLFEEQVLLMGDSTAVVFGSDRISYAELNARSNRLAHYLRKEHGIRRGELVGILLDRSDWMVVSILGVLKSGGAYVPIDPEYPADRIAYILSDSGCRTVIDSTELLRFFQVMGSFSAADSVAVCIPTDLAYVIYTSGSTGTPKGVMVEHRNMAHLVRSQGPLELKGNKTLLCTAGTSFDVSVYEYWGILAHGGQLVLCGTDILLEPARLSGEMISENVDTMWLTSGWLNQLVDFDIEMFGKLRTLIAGGDILSPDHINRLVGRYPLLNIVNGYGPTETTVFSTSFAINGEQMGSIPIGRPISNSRVYIIDGFGGLSGIGVPGEICVGGAGVARGYLNLPELTSSRFVPDPYFPGERMYLTGDLGRWLPDGNIEFLGRSDDQVKIRGYRVELGEIENVLVGHPGIESCVAAVRGIGSDRELVCYFTGSSELSSGDLRSYLSGLLPSYMVPGHYVLLASLPLTGNGKVDRRALPDPAGLGVSTGMDYVAPSTDTERELVSIWEEVLGREGIGVRDNFFELGGDSLKIIRAAKHMSKQLNFMIKPTDLFQHVNIRTIVDELLNKSSSYLDEEISANELLSNLNKFKTNESD</sequence>
<dbReference type="CDD" id="cd12117">
    <property type="entry name" value="A_NRPS_Srf_like"/>
    <property type="match status" value="1"/>
</dbReference>
<dbReference type="InterPro" id="IPR009081">
    <property type="entry name" value="PP-bd_ACP"/>
</dbReference>
<dbReference type="InterPro" id="IPR001242">
    <property type="entry name" value="Condensation_dom"/>
</dbReference>
<dbReference type="Gene3D" id="3.30.559.30">
    <property type="entry name" value="Nonribosomal peptide synthetase, condensation domain"/>
    <property type="match status" value="1"/>
</dbReference>
<dbReference type="InterPro" id="IPR000873">
    <property type="entry name" value="AMP-dep_synth/lig_dom"/>
</dbReference>
<proteinExistence type="predicted"/>
<dbReference type="Pfam" id="PF00550">
    <property type="entry name" value="PP-binding"/>
    <property type="match status" value="1"/>
</dbReference>
<dbReference type="InterPro" id="IPR045851">
    <property type="entry name" value="AMP-bd_C_sf"/>
</dbReference>
<dbReference type="FunFam" id="3.40.50.980:FF:000001">
    <property type="entry name" value="Non-ribosomal peptide synthetase"/>
    <property type="match status" value="1"/>
</dbReference>
<dbReference type="PROSITE" id="PS50075">
    <property type="entry name" value="CARRIER"/>
    <property type="match status" value="1"/>
</dbReference>
<gene>
    <name evidence="5" type="ORF">H9L23_07600</name>
</gene>
<dbReference type="GO" id="GO:0031177">
    <property type="term" value="F:phosphopantetheine binding"/>
    <property type="evidence" value="ECO:0007669"/>
    <property type="project" value="TreeGrafter"/>
</dbReference>
<dbReference type="SUPFAM" id="SSF56801">
    <property type="entry name" value="Acetyl-CoA synthetase-like"/>
    <property type="match status" value="1"/>
</dbReference>
<accession>A0A7G9QKQ9</accession>
<dbReference type="EMBL" id="CP060723">
    <property type="protein sequence ID" value="QNN43934.1"/>
    <property type="molecule type" value="Genomic_DNA"/>
</dbReference>
<evidence type="ECO:0000256" key="1">
    <source>
        <dbReference type="ARBA" id="ARBA00001957"/>
    </source>
</evidence>
<evidence type="ECO:0000259" key="4">
    <source>
        <dbReference type="PROSITE" id="PS50075"/>
    </source>
</evidence>
<evidence type="ECO:0000256" key="3">
    <source>
        <dbReference type="ARBA" id="ARBA00022553"/>
    </source>
</evidence>
<dbReference type="InterPro" id="IPR023213">
    <property type="entry name" value="CAT-like_dom_sf"/>
</dbReference>
<name>A0A7G9QKQ9_9SPHI</name>
<dbReference type="PROSITE" id="PS00012">
    <property type="entry name" value="PHOSPHOPANTETHEINE"/>
    <property type="match status" value="1"/>
</dbReference>
<dbReference type="AlphaFoldDB" id="A0A7G9QKQ9"/>
<dbReference type="Gene3D" id="3.30.300.30">
    <property type="match status" value="1"/>
</dbReference>
<organism evidence="5 6">
    <name type="scientific">Pedobacter roseus</name>
    <dbReference type="NCBI Taxonomy" id="336820"/>
    <lineage>
        <taxon>Bacteria</taxon>
        <taxon>Pseudomonadati</taxon>
        <taxon>Bacteroidota</taxon>
        <taxon>Sphingobacteriia</taxon>
        <taxon>Sphingobacteriales</taxon>
        <taxon>Sphingobacteriaceae</taxon>
        <taxon>Pedobacter</taxon>
    </lineage>
</organism>
<dbReference type="Pfam" id="PF00501">
    <property type="entry name" value="AMP-binding"/>
    <property type="match status" value="1"/>
</dbReference>
<dbReference type="SUPFAM" id="SSF47336">
    <property type="entry name" value="ACP-like"/>
    <property type="match status" value="1"/>
</dbReference>